<comment type="caution">
    <text evidence="2">The sequence shown here is derived from an EMBL/GenBank/DDBJ whole genome shotgun (WGS) entry which is preliminary data.</text>
</comment>
<dbReference type="InterPro" id="IPR001245">
    <property type="entry name" value="Ser-Thr/Tyr_kinase_cat_dom"/>
</dbReference>
<dbReference type="InterPro" id="IPR000719">
    <property type="entry name" value="Prot_kinase_dom"/>
</dbReference>
<dbReference type="GO" id="GO:0043235">
    <property type="term" value="C:receptor complex"/>
    <property type="evidence" value="ECO:0007669"/>
    <property type="project" value="TreeGrafter"/>
</dbReference>
<sequence>MEGQEPESQPNATAQTDQSDELSYVAILVDWEITPANLNVLEKNLGKGQFGIVKQGLLTTGEGDPEVVAVKMLKDDASESDLSDLLSELNILKEINKIPHPNVIRFIGGCSIAEASLLQSTEVWLKSMDQGLINRVIFLDLKKAFDTIDYHILLTKLEAYGVRGAACDFMENLSHMPNITIKRTPNYPAWVPEPAVIEVRTRRGGSGHAHEHPASCTLVASSIF</sequence>
<dbReference type="InterPro" id="IPR020635">
    <property type="entry name" value="Tyr_kinase_cat_dom"/>
</dbReference>
<dbReference type="InterPro" id="IPR050122">
    <property type="entry name" value="RTK"/>
</dbReference>
<keyword evidence="2" id="KW-0675">Receptor</keyword>
<dbReference type="InterPro" id="IPR011009">
    <property type="entry name" value="Kinase-like_dom_sf"/>
</dbReference>
<evidence type="ECO:0000256" key="1">
    <source>
        <dbReference type="ARBA" id="ARBA00004167"/>
    </source>
</evidence>
<name>A0A6S7H9N8_PARCT</name>
<gene>
    <name evidence="2" type="ORF">PACLA_8A032488</name>
</gene>
<dbReference type="EMBL" id="CACRXK020003642">
    <property type="protein sequence ID" value="CAB3999660.1"/>
    <property type="molecule type" value="Genomic_DNA"/>
</dbReference>
<accession>A0A6S7H9N8</accession>
<dbReference type="SUPFAM" id="SSF56112">
    <property type="entry name" value="Protein kinase-like (PK-like)"/>
    <property type="match status" value="1"/>
</dbReference>
<comment type="subcellular location">
    <subcellularLocation>
        <location evidence="1">Membrane</location>
        <topology evidence="1">Single-pass membrane protein</topology>
    </subcellularLocation>
</comment>
<dbReference type="AlphaFoldDB" id="A0A6S7H9N8"/>
<dbReference type="GO" id="GO:0005524">
    <property type="term" value="F:ATP binding"/>
    <property type="evidence" value="ECO:0007669"/>
    <property type="project" value="UniProtKB-UniRule"/>
</dbReference>
<dbReference type="GO" id="GO:0007169">
    <property type="term" value="P:cell surface receptor protein tyrosine kinase signaling pathway"/>
    <property type="evidence" value="ECO:0007669"/>
    <property type="project" value="TreeGrafter"/>
</dbReference>
<dbReference type="PANTHER" id="PTHR24416">
    <property type="entry name" value="TYROSINE-PROTEIN KINASE RECEPTOR"/>
    <property type="match status" value="1"/>
</dbReference>
<proteinExistence type="predicted"/>
<dbReference type="GO" id="GO:0005886">
    <property type="term" value="C:plasma membrane"/>
    <property type="evidence" value="ECO:0007669"/>
    <property type="project" value="TreeGrafter"/>
</dbReference>
<dbReference type="PROSITE" id="PS00107">
    <property type="entry name" value="PROTEIN_KINASE_ATP"/>
    <property type="match status" value="1"/>
</dbReference>
<dbReference type="InterPro" id="IPR017441">
    <property type="entry name" value="Protein_kinase_ATP_BS"/>
</dbReference>
<evidence type="ECO:0000313" key="3">
    <source>
        <dbReference type="Proteomes" id="UP001152795"/>
    </source>
</evidence>
<keyword evidence="2" id="KW-0808">Transferase</keyword>
<dbReference type="Pfam" id="PF07714">
    <property type="entry name" value="PK_Tyr_Ser-Thr"/>
    <property type="match status" value="1"/>
</dbReference>
<dbReference type="Gene3D" id="3.30.200.20">
    <property type="entry name" value="Phosphorylase Kinase, domain 1"/>
    <property type="match status" value="1"/>
</dbReference>
<dbReference type="PROSITE" id="PS50011">
    <property type="entry name" value="PROTEIN_KINASE_DOM"/>
    <property type="match status" value="1"/>
</dbReference>
<evidence type="ECO:0000313" key="2">
    <source>
        <dbReference type="EMBL" id="CAB3999660.1"/>
    </source>
</evidence>
<organism evidence="2 3">
    <name type="scientific">Paramuricea clavata</name>
    <name type="common">Red gorgonian</name>
    <name type="synonym">Violescent sea-whip</name>
    <dbReference type="NCBI Taxonomy" id="317549"/>
    <lineage>
        <taxon>Eukaryota</taxon>
        <taxon>Metazoa</taxon>
        <taxon>Cnidaria</taxon>
        <taxon>Anthozoa</taxon>
        <taxon>Octocorallia</taxon>
        <taxon>Malacalcyonacea</taxon>
        <taxon>Plexauridae</taxon>
        <taxon>Paramuricea</taxon>
    </lineage>
</organism>
<dbReference type="SMART" id="SM00219">
    <property type="entry name" value="TyrKc"/>
    <property type="match status" value="1"/>
</dbReference>
<keyword evidence="3" id="KW-1185">Reference proteome</keyword>
<dbReference type="OrthoDB" id="5982051at2759"/>
<dbReference type="PANTHER" id="PTHR24416:SF622">
    <property type="entry name" value="PROTEIN KINASE DOMAIN-CONTAINING PROTEIN"/>
    <property type="match status" value="1"/>
</dbReference>
<keyword evidence="2" id="KW-0418">Kinase</keyword>
<dbReference type="GO" id="GO:0004714">
    <property type="term" value="F:transmembrane receptor protein tyrosine kinase activity"/>
    <property type="evidence" value="ECO:0007669"/>
    <property type="project" value="TreeGrafter"/>
</dbReference>
<dbReference type="Proteomes" id="UP001152795">
    <property type="component" value="Unassembled WGS sequence"/>
</dbReference>
<protein>
    <submittedName>
        <fullName evidence="2">Proto-oncogene tyrosine- kinase receptor Ret-like</fullName>
    </submittedName>
</protein>
<reference evidence="2" key="1">
    <citation type="submission" date="2020-04" db="EMBL/GenBank/DDBJ databases">
        <authorList>
            <person name="Alioto T."/>
            <person name="Alioto T."/>
            <person name="Gomez Garrido J."/>
        </authorList>
    </citation>
    <scope>NUCLEOTIDE SEQUENCE</scope>
    <source>
        <strain evidence="2">A484AB</strain>
    </source>
</reference>